<evidence type="ECO:0000313" key="3">
    <source>
        <dbReference type="EMBL" id="KAG0259589.1"/>
    </source>
</evidence>
<dbReference type="InterPro" id="IPR002087">
    <property type="entry name" value="Anti_prolifrtn"/>
</dbReference>
<dbReference type="EMBL" id="JAAAJB010000279">
    <property type="protein sequence ID" value="KAG0259589.1"/>
    <property type="molecule type" value="Genomic_DNA"/>
</dbReference>
<reference evidence="3" key="1">
    <citation type="journal article" date="2020" name="Fungal Divers.">
        <title>Resolving the Mortierellaceae phylogeny through synthesis of multi-gene phylogenetics and phylogenomics.</title>
        <authorList>
            <person name="Vandepol N."/>
            <person name="Liber J."/>
            <person name="Desiro A."/>
            <person name="Na H."/>
            <person name="Kennedy M."/>
            <person name="Barry K."/>
            <person name="Grigoriev I.V."/>
            <person name="Miller A.N."/>
            <person name="O'Donnell K."/>
            <person name="Stajich J.E."/>
            <person name="Bonito G."/>
        </authorList>
    </citation>
    <scope>NUCLEOTIDE SEQUENCE</scope>
    <source>
        <strain evidence="3">BC1065</strain>
    </source>
</reference>
<protein>
    <submittedName>
        <fullName evidence="3">Transducer of ERBB2</fullName>
    </submittedName>
</protein>
<dbReference type="PRINTS" id="PR00310">
    <property type="entry name" value="ANTIPRLFBTG1"/>
</dbReference>
<dbReference type="Gene3D" id="3.90.640.90">
    <property type="entry name" value="Anti-proliferative protein, N-terminal domain"/>
    <property type="match status" value="1"/>
</dbReference>
<dbReference type="PANTHER" id="PTHR22978">
    <property type="entry name" value="B-CELL TRANSLOCATION GENE"/>
    <property type="match status" value="1"/>
</dbReference>
<name>A0A9P6Q4A1_9FUNG</name>
<evidence type="ECO:0000259" key="2">
    <source>
        <dbReference type="SMART" id="SM00099"/>
    </source>
</evidence>
<gene>
    <name evidence="3" type="primary">TOB1</name>
    <name evidence="3" type="ORF">DFQ27_003979</name>
</gene>
<sequence length="200" mass="21715">MLLEISCASEFLCRYLTVSTAVTPQLIDEFKKHIAALMQEKYTNHWDPQRPHIGNGYRAITSFGGNVDPLLCEAAKKSQLPLEMLEGHLPRDLVLWVEPFTVSFRVGDHGSINTIYDGTRGKVTLKPDTSSFANKALGGRPSYAARISPPPSPPNRAARISHAIPITSPLAKSQVITPSATPSPPPSNHVTSAKVAIMAH</sequence>
<dbReference type="AlphaFoldDB" id="A0A9P6Q4A1"/>
<dbReference type="Pfam" id="PF07742">
    <property type="entry name" value="BTG"/>
    <property type="match status" value="1"/>
</dbReference>
<dbReference type="GO" id="GO:0005634">
    <property type="term" value="C:nucleus"/>
    <property type="evidence" value="ECO:0007669"/>
    <property type="project" value="TreeGrafter"/>
</dbReference>
<proteinExistence type="inferred from homology"/>
<dbReference type="InterPro" id="IPR033332">
    <property type="entry name" value="BTG"/>
</dbReference>
<keyword evidence="4" id="KW-1185">Reference proteome</keyword>
<dbReference type="PANTHER" id="PTHR22978:SF22">
    <property type="entry name" value="BTG FAMILY PROTEIN"/>
    <property type="match status" value="1"/>
</dbReference>
<evidence type="ECO:0000256" key="1">
    <source>
        <dbReference type="ARBA" id="ARBA00007989"/>
    </source>
</evidence>
<comment type="similarity">
    <text evidence="1">Belongs to the BTG family.</text>
</comment>
<dbReference type="SUPFAM" id="SSF160696">
    <property type="entry name" value="BTG domain-like"/>
    <property type="match status" value="1"/>
</dbReference>
<dbReference type="OrthoDB" id="19928at2759"/>
<accession>A0A9P6Q4A1</accession>
<dbReference type="Proteomes" id="UP000807716">
    <property type="component" value="Unassembled WGS sequence"/>
</dbReference>
<comment type="caution">
    <text evidence="3">The sequence shown here is derived from an EMBL/GenBank/DDBJ whole genome shotgun (WGS) entry which is preliminary data.</text>
</comment>
<feature type="domain" description="Anti-proliferative protein" evidence="2">
    <location>
        <begin position="1"/>
        <end position="109"/>
    </location>
</feature>
<dbReference type="InterPro" id="IPR036054">
    <property type="entry name" value="BTG-like_sf"/>
</dbReference>
<evidence type="ECO:0000313" key="4">
    <source>
        <dbReference type="Proteomes" id="UP000807716"/>
    </source>
</evidence>
<dbReference type="SMART" id="SM00099">
    <property type="entry name" value="btg1"/>
    <property type="match status" value="1"/>
</dbReference>
<dbReference type="GO" id="GO:0005737">
    <property type="term" value="C:cytoplasm"/>
    <property type="evidence" value="ECO:0007669"/>
    <property type="project" value="TreeGrafter"/>
</dbReference>
<organism evidence="3 4">
    <name type="scientific">Actinomortierella ambigua</name>
    <dbReference type="NCBI Taxonomy" id="1343610"/>
    <lineage>
        <taxon>Eukaryota</taxon>
        <taxon>Fungi</taxon>
        <taxon>Fungi incertae sedis</taxon>
        <taxon>Mucoromycota</taxon>
        <taxon>Mortierellomycotina</taxon>
        <taxon>Mortierellomycetes</taxon>
        <taxon>Mortierellales</taxon>
        <taxon>Mortierellaceae</taxon>
        <taxon>Actinomortierella</taxon>
    </lineage>
</organism>